<sequence length="206" mass="23714">LIKKFCTHLIFNALLEQSLLFVIHPFFDASLLRSTSILTVVVGFTELGLLYRVLELLQFGPVKIDIFLVVNNRVGAQRVIVSLGRFDKNLSQFSGRDNAVENTVNDAAAVRRGIRLKISCVRAYLKSSESKLSSFSYGKHDIKKQTFFNLLLNQRGQNCCITVVKKLKYFKFETSFYLFDFILPKVKYGKKKVTFERKNIETKRIL</sequence>
<organism evidence="1 2">
    <name type="scientific">Brachionus plicatilis</name>
    <name type="common">Marine rotifer</name>
    <name type="synonym">Brachionus muelleri</name>
    <dbReference type="NCBI Taxonomy" id="10195"/>
    <lineage>
        <taxon>Eukaryota</taxon>
        <taxon>Metazoa</taxon>
        <taxon>Spiralia</taxon>
        <taxon>Gnathifera</taxon>
        <taxon>Rotifera</taxon>
        <taxon>Eurotatoria</taxon>
        <taxon>Monogononta</taxon>
        <taxon>Pseudotrocha</taxon>
        <taxon>Ploima</taxon>
        <taxon>Brachionidae</taxon>
        <taxon>Brachionus</taxon>
    </lineage>
</organism>
<dbReference type="EMBL" id="REGN01002099">
    <property type="protein sequence ID" value="RNA30334.1"/>
    <property type="molecule type" value="Genomic_DNA"/>
</dbReference>
<dbReference type="Proteomes" id="UP000276133">
    <property type="component" value="Unassembled WGS sequence"/>
</dbReference>
<comment type="caution">
    <text evidence="1">The sequence shown here is derived from an EMBL/GenBank/DDBJ whole genome shotgun (WGS) entry which is preliminary data.</text>
</comment>
<proteinExistence type="predicted"/>
<keyword evidence="2" id="KW-1185">Reference proteome</keyword>
<feature type="non-terminal residue" evidence="1">
    <location>
        <position position="1"/>
    </location>
</feature>
<name>A0A3M7S3F3_BRAPC</name>
<dbReference type="AlphaFoldDB" id="A0A3M7S3F3"/>
<gene>
    <name evidence="1" type="ORF">BpHYR1_026210</name>
</gene>
<reference evidence="1 2" key="1">
    <citation type="journal article" date="2018" name="Sci. Rep.">
        <title>Genomic signatures of local adaptation to the degree of environmental predictability in rotifers.</title>
        <authorList>
            <person name="Franch-Gras L."/>
            <person name="Hahn C."/>
            <person name="Garcia-Roger E.M."/>
            <person name="Carmona M.J."/>
            <person name="Serra M."/>
            <person name="Gomez A."/>
        </authorList>
    </citation>
    <scope>NUCLEOTIDE SEQUENCE [LARGE SCALE GENOMIC DNA]</scope>
    <source>
        <strain evidence="1">HYR1</strain>
    </source>
</reference>
<evidence type="ECO:0000313" key="1">
    <source>
        <dbReference type="EMBL" id="RNA30334.1"/>
    </source>
</evidence>
<protein>
    <submittedName>
        <fullName evidence="1">Uncharacterized protein</fullName>
    </submittedName>
</protein>
<accession>A0A3M7S3F3</accession>
<evidence type="ECO:0000313" key="2">
    <source>
        <dbReference type="Proteomes" id="UP000276133"/>
    </source>
</evidence>